<feature type="transmembrane region" description="Helical" evidence="4">
    <location>
        <begin position="58"/>
        <end position="78"/>
    </location>
</feature>
<dbReference type="PANTHER" id="PTHR30224">
    <property type="entry name" value="ELECTRON TRANSPORT PROTEIN"/>
    <property type="match status" value="1"/>
</dbReference>
<feature type="non-terminal residue" evidence="6">
    <location>
        <position position="1"/>
    </location>
</feature>
<evidence type="ECO:0000256" key="1">
    <source>
        <dbReference type="ARBA" id="ARBA00004236"/>
    </source>
</evidence>
<feature type="transmembrane region" description="Helical" evidence="4">
    <location>
        <begin position="307"/>
        <end position="329"/>
    </location>
</feature>
<keyword evidence="2" id="KW-1003">Cell membrane</keyword>
<dbReference type="AlphaFoldDB" id="A0A0F8WL39"/>
<dbReference type="InterPro" id="IPR052378">
    <property type="entry name" value="NosR_regulator"/>
</dbReference>
<dbReference type="GO" id="GO:0005886">
    <property type="term" value="C:plasma membrane"/>
    <property type="evidence" value="ECO:0007669"/>
    <property type="project" value="UniProtKB-SubCell"/>
</dbReference>
<feature type="domain" description="4Fe-4S ferredoxin-type" evidence="5">
    <location>
        <begin position="64"/>
        <end position="104"/>
    </location>
</feature>
<organism evidence="6">
    <name type="scientific">marine sediment metagenome</name>
    <dbReference type="NCBI Taxonomy" id="412755"/>
    <lineage>
        <taxon>unclassified sequences</taxon>
        <taxon>metagenomes</taxon>
        <taxon>ecological metagenomes</taxon>
    </lineage>
</organism>
<gene>
    <name evidence="6" type="ORF">LCGC14_3055020</name>
</gene>
<dbReference type="EMBL" id="LAZR01064507">
    <property type="protein sequence ID" value="KKK57383.1"/>
    <property type="molecule type" value="Genomic_DNA"/>
</dbReference>
<feature type="transmembrane region" description="Helical" evidence="4">
    <location>
        <begin position="275"/>
        <end position="295"/>
    </location>
</feature>
<dbReference type="Pfam" id="PF12801">
    <property type="entry name" value="Fer4_5"/>
    <property type="match status" value="2"/>
</dbReference>
<accession>A0A0F8WL39</accession>
<proteinExistence type="predicted"/>
<evidence type="ECO:0000313" key="6">
    <source>
        <dbReference type="EMBL" id="KKK57383.1"/>
    </source>
</evidence>
<keyword evidence="4" id="KW-0812">Transmembrane</keyword>
<keyword evidence="4" id="KW-1133">Transmembrane helix</keyword>
<feature type="transmembrane region" description="Helical" evidence="4">
    <location>
        <begin position="149"/>
        <end position="166"/>
    </location>
</feature>
<protein>
    <recommendedName>
        <fullName evidence="5">4Fe-4S ferredoxin-type domain-containing protein</fullName>
    </recommendedName>
</protein>
<reference evidence="6" key="1">
    <citation type="journal article" date="2015" name="Nature">
        <title>Complex archaea that bridge the gap between prokaryotes and eukaryotes.</title>
        <authorList>
            <person name="Spang A."/>
            <person name="Saw J.H."/>
            <person name="Jorgensen S.L."/>
            <person name="Zaremba-Niedzwiedzka K."/>
            <person name="Martijn J."/>
            <person name="Lind A.E."/>
            <person name="van Eijk R."/>
            <person name="Schleper C."/>
            <person name="Guy L."/>
            <person name="Ettema T.J."/>
        </authorList>
    </citation>
    <scope>NUCLEOTIDE SEQUENCE</scope>
</reference>
<comment type="subcellular location">
    <subcellularLocation>
        <location evidence="1">Cell membrane</location>
    </subcellularLocation>
</comment>
<feature type="domain" description="4Fe-4S ferredoxin-type" evidence="5">
    <location>
        <begin position="151"/>
        <end position="186"/>
    </location>
</feature>
<feature type="transmembrane region" description="Helical" evidence="4">
    <location>
        <begin position="125"/>
        <end position="143"/>
    </location>
</feature>
<name>A0A0F8WL39_9ZZZZ</name>
<feature type="transmembrane region" description="Helical" evidence="4">
    <location>
        <begin position="28"/>
        <end position="52"/>
    </location>
</feature>
<keyword evidence="3 4" id="KW-0472">Membrane</keyword>
<sequence length="354" mass="40547">KLLGVIPLDWRYDLASHRSVRWLFKQRWFPMALILLNMFVFALILMGGIVGGFSAGNYSFTVMIVWILWWVILMMVLVPGFSRAWCLMCPLPSLGEWLQRMRIFGVRNKLFGLQLKWPKSLKNMWVMNILFLITTFFSGFFTVKPLATFFLLGGIIVVGIILSLIFEKRSFCLYVCPVSGFQGLYSNAAMAEIRAKDPEVCRKHKKKTCVVGNKNGYGCPWVIEPHSFKRNTYCGMCLECFKTCPFDNMAFNIRPPGTDLLQDHNRGLDEAWKGFIMMGIAIMFYVAMMGPWGWLKDWVRGATLTGWLSFIALHACLTMVVIPGIFFVFSWLSKRFSGDAAVPLKKVFVNLSYS</sequence>
<dbReference type="InterPro" id="IPR017896">
    <property type="entry name" value="4Fe4S_Fe-S-bd"/>
</dbReference>
<feature type="non-terminal residue" evidence="6">
    <location>
        <position position="354"/>
    </location>
</feature>
<evidence type="ECO:0000256" key="3">
    <source>
        <dbReference type="ARBA" id="ARBA00023136"/>
    </source>
</evidence>
<evidence type="ECO:0000259" key="5">
    <source>
        <dbReference type="Pfam" id="PF12801"/>
    </source>
</evidence>
<dbReference type="PANTHER" id="PTHR30224:SF4">
    <property type="entry name" value="ELECTRON TRANSPORT PROTEIN YCCM-RELATED"/>
    <property type="match status" value="1"/>
</dbReference>
<evidence type="ECO:0000256" key="4">
    <source>
        <dbReference type="SAM" id="Phobius"/>
    </source>
</evidence>
<evidence type="ECO:0000256" key="2">
    <source>
        <dbReference type="ARBA" id="ARBA00022475"/>
    </source>
</evidence>
<comment type="caution">
    <text evidence="6">The sequence shown here is derived from an EMBL/GenBank/DDBJ whole genome shotgun (WGS) entry which is preliminary data.</text>
</comment>